<dbReference type="PANTHER" id="PTHR24304">
    <property type="entry name" value="CYTOCHROME P450 FAMILY 7"/>
    <property type="match status" value="1"/>
</dbReference>
<proteinExistence type="inferred from homology"/>
<evidence type="ECO:0000313" key="8">
    <source>
        <dbReference type="EMBL" id="KAH9819862.1"/>
    </source>
</evidence>
<gene>
    <name evidence="8" type="ORF">Tdes44962_MAKER00851</name>
</gene>
<name>A0A9W7VZH1_9PEZI</name>
<dbReference type="PROSITE" id="PS00086">
    <property type="entry name" value="CYTOCHROME_P450"/>
    <property type="match status" value="1"/>
</dbReference>
<evidence type="ECO:0000256" key="6">
    <source>
        <dbReference type="PIRSR" id="PIRSR602403-1"/>
    </source>
</evidence>
<keyword evidence="9" id="KW-1185">Reference proteome</keyword>
<dbReference type="InterPro" id="IPR036396">
    <property type="entry name" value="Cyt_P450_sf"/>
</dbReference>
<evidence type="ECO:0000256" key="2">
    <source>
        <dbReference type="ARBA" id="ARBA00010617"/>
    </source>
</evidence>
<keyword evidence="4 6" id="KW-0479">Metal-binding</keyword>
<dbReference type="GO" id="GO:0005506">
    <property type="term" value="F:iron ion binding"/>
    <property type="evidence" value="ECO:0007669"/>
    <property type="project" value="InterPro"/>
</dbReference>
<evidence type="ECO:0000256" key="4">
    <source>
        <dbReference type="ARBA" id="ARBA00022723"/>
    </source>
</evidence>
<comment type="similarity">
    <text evidence="2 7">Belongs to the cytochrome P450 family.</text>
</comment>
<dbReference type="GO" id="GO:0016705">
    <property type="term" value="F:oxidoreductase activity, acting on paired donors, with incorporation or reduction of molecular oxygen"/>
    <property type="evidence" value="ECO:0007669"/>
    <property type="project" value="InterPro"/>
</dbReference>
<evidence type="ECO:0000313" key="9">
    <source>
        <dbReference type="Proteomes" id="UP001138500"/>
    </source>
</evidence>
<feature type="binding site" description="axial binding residue" evidence="6">
    <location>
        <position position="341"/>
    </location>
    <ligand>
        <name>heme</name>
        <dbReference type="ChEBI" id="CHEBI:30413"/>
    </ligand>
    <ligandPart>
        <name>Fe</name>
        <dbReference type="ChEBI" id="CHEBI:18248"/>
    </ligandPart>
</feature>
<dbReference type="InterPro" id="IPR002403">
    <property type="entry name" value="Cyt_P450_E_grp-IV"/>
</dbReference>
<evidence type="ECO:0000256" key="5">
    <source>
        <dbReference type="ARBA" id="ARBA00023004"/>
    </source>
</evidence>
<dbReference type="InterPro" id="IPR017972">
    <property type="entry name" value="Cyt_P450_CS"/>
</dbReference>
<protein>
    <submittedName>
        <fullName evidence="8">25-hydroxycholesterol 7-alpha-hydroxylase-like</fullName>
    </submittedName>
</protein>
<dbReference type="SUPFAM" id="SSF48264">
    <property type="entry name" value="Cytochrome P450"/>
    <property type="match status" value="1"/>
</dbReference>
<comment type="caution">
    <text evidence="8">The sequence shown here is derived from an EMBL/GenBank/DDBJ whole genome shotgun (WGS) entry which is preliminary data.</text>
</comment>
<dbReference type="PANTHER" id="PTHR24304:SF2">
    <property type="entry name" value="24-HYDROXYCHOLESTEROL 7-ALPHA-HYDROXYLASE"/>
    <property type="match status" value="1"/>
</dbReference>
<comment type="cofactor">
    <cofactor evidence="1 6">
        <name>heme</name>
        <dbReference type="ChEBI" id="CHEBI:30413"/>
    </cofactor>
</comment>
<dbReference type="EMBL" id="RIBY02002311">
    <property type="protein sequence ID" value="KAH9819862.1"/>
    <property type="molecule type" value="Genomic_DNA"/>
</dbReference>
<dbReference type="InterPro" id="IPR050529">
    <property type="entry name" value="CYP450_sterol_14alpha_dmase"/>
</dbReference>
<dbReference type="Proteomes" id="UP001138500">
    <property type="component" value="Unassembled WGS sequence"/>
</dbReference>
<dbReference type="Gene3D" id="1.10.630.10">
    <property type="entry name" value="Cytochrome P450"/>
    <property type="match status" value="1"/>
</dbReference>
<keyword evidence="5 6" id="KW-0408">Iron</keyword>
<dbReference type="GO" id="GO:0008395">
    <property type="term" value="F:steroid hydroxylase activity"/>
    <property type="evidence" value="ECO:0007669"/>
    <property type="project" value="TreeGrafter"/>
</dbReference>
<keyword evidence="7" id="KW-0560">Oxidoreductase</keyword>
<dbReference type="GO" id="GO:0020037">
    <property type="term" value="F:heme binding"/>
    <property type="evidence" value="ECO:0007669"/>
    <property type="project" value="InterPro"/>
</dbReference>
<dbReference type="PRINTS" id="PR00465">
    <property type="entry name" value="EP450IV"/>
</dbReference>
<dbReference type="AlphaFoldDB" id="A0A9W7VZH1"/>
<reference evidence="8 9" key="2">
    <citation type="journal article" date="2021" name="Curr. Genet.">
        <title>Genetic response to nitrogen starvation in the aggressive Eucalyptus foliar pathogen Teratosphaeria destructans.</title>
        <authorList>
            <person name="Havenga M."/>
            <person name="Wingfield B.D."/>
            <person name="Wingfield M.J."/>
            <person name="Dreyer L.L."/>
            <person name="Roets F."/>
            <person name="Aylward J."/>
        </authorList>
    </citation>
    <scope>NUCLEOTIDE SEQUENCE [LARGE SCALE GENOMIC DNA]</scope>
    <source>
        <strain evidence="8">CMW44962</strain>
    </source>
</reference>
<dbReference type="Pfam" id="PF00067">
    <property type="entry name" value="p450"/>
    <property type="match status" value="1"/>
</dbReference>
<organism evidence="8 9">
    <name type="scientific">Teratosphaeria destructans</name>
    <dbReference type="NCBI Taxonomy" id="418781"/>
    <lineage>
        <taxon>Eukaryota</taxon>
        <taxon>Fungi</taxon>
        <taxon>Dikarya</taxon>
        <taxon>Ascomycota</taxon>
        <taxon>Pezizomycotina</taxon>
        <taxon>Dothideomycetes</taxon>
        <taxon>Dothideomycetidae</taxon>
        <taxon>Mycosphaerellales</taxon>
        <taxon>Teratosphaeriaceae</taxon>
        <taxon>Teratosphaeria</taxon>
    </lineage>
</organism>
<evidence type="ECO:0000256" key="3">
    <source>
        <dbReference type="ARBA" id="ARBA00022617"/>
    </source>
</evidence>
<dbReference type="OrthoDB" id="3366823at2759"/>
<keyword evidence="7" id="KW-0503">Monooxygenase</keyword>
<dbReference type="InterPro" id="IPR001128">
    <property type="entry name" value="Cyt_P450"/>
</dbReference>
<keyword evidence="3 6" id="KW-0349">Heme</keyword>
<sequence>MPKDQVHNAGLTKHMEFELNKQYLAKNERVNELTAHFTKVLKTVLDEDAGQIVELEEIGLYEWLRDRMFTASTTALLGERLLQMYPDFCQDFFGFDNDFMSFFFQLPSFMLRDAIKRRTRIFDNLEKWAAEMRKLSGGKAIHAEGPAWEPLFGSRLNRARQLDYVSRGLDTRSSAALDLGITFGLSSNVIPATNWMIMHIHDPNGDATVLPRVLKEVKEAEKPDGTLDISKLVSQPLLQSIWTECLRLYTDTLITRHVNDDLCLPLDEDGKHVVAFHPGDNVFAPSWLGHHDGAVWGARAPHDQFYADRFVTTNPDTGRVAFSMDGTNGKFFPFGGGKTICPGRVFAKQEALGAIAMILLRFDITVQGFVDAQKKSKEMFPKPAKAFTGTSVLAPGGDMIVKVRRRQW</sequence>
<evidence type="ECO:0000256" key="7">
    <source>
        <dbReference type="RuleBase" id="RU000461"/>
    </source>
</evidence>
<accession>A0A9W7VZH1</accession>
<reference evidence="8 9" key="1">
    <citation type="journal article" date="2018" name="IMA Fungus">
        <title>IMA Genome-F 10: Nine draft genome sequences of Claviceps purpurea s.lat., including C. arundinis, C. humidiphila, and C. cf. spartinae, pseudomolecules for the pitch canker pathogen Fusarium circinatum, draft genome of Davidsoniella eucalypti, Grosmannia galeiformis, Quambalaria eucalypti, and Teratosphaeria destructans.</title>
        <authorList>
            <person name="Wingfield B.D."/>
            <person name="Liu M."/>
            <person name="Nguyen H.D."/>
            <person name="Lane F.A."/>
            <person name="Morgan S.W."/>
            <person name="De Vos L."/>
            <person name="Wilken P.M."/>
            <person name="Duong T.A."/>
            <person name="Aylward J."/>
            <person name="Coetzee M.P."/>
            <person name="Dadej K."/>
            <person name="De Beer Z.W."/>
            <person name="Findlay W."/>
            <person name="Havenga M."/>
            <person name="Kolarik M."/>
            <person name="Menzies J.G."/>
            <person name="Naidoo K."/>
            <person name="Pochopski O."/>
            <person name="Shoukouhi P."/>
            <person name="Santana Q.C."/>
            <person name="Seifert K.A."/>
            <person name="Soal N."/>
            <person name="Steenkamp E.T."/>
            <person name="Tatham C.T."/>
            <person name="van der Nest M.A."/>
            <person name="Wingfield M.J."/>
        </authorList>
    </citation>
    <scope>NUCLEOTIDE SEQUENCE [LARGE SCALE GENOMIC DNA]</scope>
    <source>
        <strain evidence="8">CMW44962</strain>
    </source>
</reference>
<evidence type="ECO:0000256" key="1">
    <source>
        <dbReference type="ARBA" id="ARBA00001971"/>
    </source>
</evidence>